<feature type="transmembrane region" description="Helical" evidence="1">
    <location>
        <begin position="256"/>
        <end position="274"/>
    </location>
</feature>
<dbReference type="Proteomes" id="UP000624404">
    <property type="component" value="Unassembled WGS sequence"/>
</dbReference>
<dbReference type="AlphaFoldDB" id="A0A8H2VXR5"/>
<dbReference type="Pfam" id="PF01073">
    <property type="entry name" value="3Beta_HSD"/>
    <property type="match status" value="2"/>
</dbReference>
<protein>
    <submittedName>
        <fullName evidence="3">4d7390a1-c76e-4a9c-a9d5-1db0ac30adc7</fullName>
    </submittedName>
</protein>
<evidence type="ECO:0000256" key="1">
    <source>
        <dbReference type="SAM" id="Phobius"/>
    </source>
</evidence>
<keyword evidence="1" id="KW-0472">Membrane</keyword>
<keyword evidence="1" id="KW-0812">Transmembrane</keyword>
<organism evidence="3 4">
    <name type="scientific">Sclerotinia trifoliorum</name>
    <dbReference type="NCBI Taxonomy" id="28548"/>
    <lineage>
        <taxon>Eukaryota</taxon>
        <taxon>Fungi</taxon>
        <taxon>Dikarya</taxon>
        <taxon>Ascomycota</taxon>
        <taxon>Pezizomycotina</taxon>
        <taxon>Leotiomycetes</taxon>
        <taxon>Helotiales</taxon>
        <taxon>Sclerotiniaceae</taxon>
        <taxon>Sclerotinia</taxon>
    </lineage>
</organism>
<proteinExistence type="predicted"/>
<keyword evidence="4" id="KW-1185">Reference proteome</keyword>
<dbReference type="GO" id="GO:0016616">
    <property type="term" value="F:oxidoreductase activity, acting on the CH-OH group of donors, NAD or NADP as acceptor"/>
    <property type="evidence" value="ECO:0007669"/>
    <property type="project" value="InterPro"/>
</dbReference>
<dbReference type="EMBL" id="CAJHIA010000021">
    <property type="protein sequence ID" value="CAD6446713.1"/>
    <property type="molecule type" value="Genomic_DNA"/>
</dbReference>
<feature type="domain" description="3-beta hydroxysteroid dehydrogenase/isomerase" evidence="2">
    <location>
        <begin position="22"/>
        <end position="113"/>
    </location>
</feature>
<name>A0A8H2VXR5_9HELO</name>
<keyword evidence="1" id="KW-1133">Transmembrane helix</keyword>
<feature type="domain" description="3-beta hydroxysteroid dehydrogenase/isomerase" evidence="2">
    <location>
        <begin position="116"/>
        <end position="246"/>
    </location>
</feature>
<dbReference type="GO" id="GO:0006694">
    <property type="term" value="P:steroid biosynthetic process"/>
    <property type="evidence" value="ECO:0007669"/>
    <property type="project" value="InterPro"/>
</dbReference>
<sequence>MSSPHHNSVLVIGGCDIAVFDINTQSNRVDGVKYIDGSLTSREHILQTLQETKPRVIIHTASPKLMIQANTRQLFTDVNINGTAILLSCIKEVGATAAIVYTSSSSVIYNNMTNLYYTHTKAVAEQLILSANKKGELYTAVTRAALLFGEGDTTSTPKMVENARAGRAKFQVGDGTNLYDFTYIGNTAYAHLLAAKALIPEFNATEPVPNDKKINGEAFVTTNDDSWPFWEFTRAVSAAAGHPVNKEKLWVVPASVYYAFAVIVEWTIWLFSFGRKEPMINRRMVKYLTLTRTFDISKAKQRLGYRPLVSMQEGIQRAVDYYVAHHPEEKKKV</sequence>
<accession>A0A8H2VXR5</accession>
<dbReference type="InterPro" id="IPR036291">
    <property type="entry name" value="NAD(P)-bd_dom_sf"/>
</dbReference>
<comment type="caution">
    <text evidence="3">The sequence shown here is derived from an EMBL/GenBank/DDBJ whole genome shotgun (WGS) entry which is preliminary data.</text>
</comment>
<dbReference type="Gene3D" id="3.40.50.720">
    <property type="entry name" value="NAD(P)-binding Rossmann-like Domain"/>
    <property type="match status" value="1"/>
</dbReference>
<evidence type="ECO:0000313" key="4">
    <source>
        <dbReference type="Proteomes" id="UP000624404"/>
    </source>
</evidence>
<dbReference type="InterPro" id="IPR002225">
    <property type="entry name" value="3Beta_OHSteriod_DH/Estase"/>
</dbReference>
<evidence type="ECO:0000259" key="2">
    <source>
        <dbReference type="Pfam" id="PF01073"/>
    </source>
</evidence>
<gene>
    <name evidence="3" type="ORF">SCLTRI_LOCUS6505</name>
</gene>
<evidence type="ECO:0000313" key="3">
    <source>
        <dbReference type="EMBL" id="CAD6446713.1"/>
    </source>
</evidence>
<dbReference type="PANTHER" id="PTHR43000">
    <property type="entry name" value="DTDP-D-GLUCOSE 4,6-DEHYDRATASE-RELATED"/>
    <property type="match status" value="1"/>
</dbReference>
<dbReference type="SUPFAM" id="SSF51735">
    <property type="entry name" value="NAD(P)-binding Rossmann-fold domains"/>
    <property type="match status" value="1"/>
</dbReference>
<reference evidence="3" key="1">
    <citation type="submission" date="2020-10" db="EMBL/GenBank/DDBJ databases">
        <authorList>
            <person name="Kusch S."/>
        </authorList>
    </citation>
    <scope>NUCLEOTIDE SEQUENCE</scope>
    <source>
        <strain evidence="3">SwB9</strain>
    </source>
</reference>
<dbReference type="OrthoDB" id="10058185at2759"/>